<dbReference type="InterPro" id="IPR013792">
    <property type="entry name" value="RNA3'P_cycl/enolpyr_Trfase_a/b"/>
</dbReference>
<dbReference type="Pfam" id="PF01137">
    <property type="entry name" value="RTC"/>
    <property type="match status" value="1"/>
</dbReference>
<keyword evidence="3" id="KW-1185">Reference proteome</keyword>
<feature type="domain" description="RNA 3'-terminal phosphate cyclase" evidence="1">
    <location>
        <begin position="16"/>
        <end position="396"/>
    </location>
</feature>
<proteinExistence type="predicted"/>
<dbReference type="AlphaFoldDB" id="A0A6A6FL49"/>
<name>A0A6A6FL49_9PEZI</name>
<protein>
    <recommendedName>
        <fullName evidence="1">RNA 3'-terminal phosphate cyclase domain-containing protein</fullName>
    </recommendedName>
</protein>
<evidence type="ECO:0000259" key="1">
    <source>
        <dbReference type="Pfam" id="PF01137"/>
    </source>
</evidence>
<organism evidence="2 3">
    <name type="scientific">Cercospora zeae-maydis SCOH1-5</name>
    <dbReference type="NCBI Taxonomy" id="717836"/>
    <lineage>
        <taxon>Eukaryota</taxon>
        <taxon>Fungi</taxon>
        <taxon>Dikarya</taxon>
        <taxon>Ascomycota</taxon>
        <taxon>Pezizomycotina</taxon>
        <taxon>Dothideomycetes</taxon>
        <taxon>Dothideomycetidae</taxon>
        <taxon>Mycosphaerellales</taxon>
        <taxon>Mycosphaerellaceae</taxon>
        <taxon>Cercospora</taxon>
    </lineage>
</organism>
<dbReference type="OrthoDB" id="25029at2759"/>
<evidence type="ECO:0000313" key="3">
    <source>
        <dbReference type="Proteomes" id="UP000799539"/>
    </source>
</evidence>
<dbReference type="InterPro" id="IPR023797">
    <property type="entry name" value="RNA3'_phos_cyclase_dom"/>
</dbReference>
<dbReference type="SUPFAM" id="SSF55205">
    <property type="entry name" value="EPT/RTPC-like"/>
    <property type="match status" value="1"/>
</dbReference>
<dbReference type="PANTHER" id="PTHR11096:SF0">
    <property type="entry name" value="RNA 3'-TERMINAL PHOSPHATE CYCLASE"/>
    <property type="match status" value="1"/>
</dbReference>
<dbReference type="EMBL" id="ML992669">
    <property type="protein sequence ID" value="KAF2213948.1"/>
    <property type="molecule type" value="Genomic_DNA"/>
</dbReference>
<accession>A0A6A6FL49</accession>
<gene>
    <name evidence="2" type="ORF">CERZMDRAFT_120685</name>
</gene>
<reference evidence="2" key="1">
    <citation type="journal article" date="2020" name="Stud. Mycol.">
        <title>101 Dothideomycetes genomes: a test case for predicting lifestyles and emergence of pathogens.</title>
        <authorList>
            <person name="Haridas S."/>
            <person name="Albert R."/>
            <person name="Binder M."/>
            <person name="Bloem J."/>
            <person name="Labutti K."/>
            <person name="Salamov A."/>
            <person name="Andreopoulos B."/>
            <person name="Baker S."/>
            <person name="Barry K."/>
            <person name="Bills G."/>
            <person name="Bluhm B."/>
            <person name="Cannon C."/>
            <person name="Castanera R."/>
            <person name="Culley D."/>
            <person name="Daum C."/>
            <person name="Ezra D."/>
            <person name="Gonzalez J."/>
            <person name="Henrissat B."/>
            <person name="Kuo A."/>
            <person name="Liang C."/>
            <person name="Lipzen A."/>
            <person name="Lutzoni F."/>
            <person name="Magnuson J."/>
            <person name="Mondo S."/>
            <person name="Nolan M."/>
            <person name="Ohm R."/>
            <person name="Pangilinan J."/>
            <person name="Park H.-J."/>
            <person name="Ramirez L."/>
            <person name="Alfaro M."/>
            <person name="Sun H."/>
            <person name="Tritt A."/>
            <person name="Yoshinaga Y."/>
            <person name="Zwiers L.-H."/>
            <person name="Turgeon B."/>
            <person name="Goodwin S."/>
            <person name="Spatafora J."/>
            <person name="Crous P."/>
            <person name="Grigoriev I."/>
        </authorList>
    </citation>
    <scope>NUCLEOTIDE SEQUENCE</scope>
    <source>
        <strain evidence="2">SCOH1-5</strain>
    </source>
</reference>
<dbReference type="InterPro" id="IPR000228">
    <property type="entry name" value="RNA3'_term_phos_cyc"/>
</dbReference>
<dbReference type="Gene3D" id="3.65.10.20">
    <property type="entry name" value="RNA 3'-terminal phosphate cyclase domain"/>
    <property type="match status" value="2"/>
</dbReference>
<dbReference type="PANTHER" id="PTHR11096">
    <property type="entry name" value="RNA 3' TERMINAL PHOSPHATE CYCLASE"/>
    <property type="match status" value="1"/>
</dbReference>
<sequence length="426" mass="45833">MDSNQKQVLELDGRTLEGGGQLLRVAFALSALTGTPVHIHDIRGGRSGGGGLKPQHLACVQWLAQACNARLSGAGKGSKTLTLTPGTCESDVPPVFKKVSSNDDGRFYECHLDIGTAGSTGLALQAILPLILFTHLPTNSPVSLRISGGTNVSGSPSYEYIKYVLLPTLKSIGFPEIESVLAKRGWSQGGTSIGNFTLNIPHRPDVTLPAFTHRPQQLAAKPSEPSSLRAIFIAPGSCHAHFRKVFLPAVSHRFGDSMLSDIGSKATDKLIIECENSQHDKRLYFILIATVPCADGQGSYALGRDWLYQRKISSHHRATTEMVEKVTNDLANEWASGAWVDEHMRDQLVIFQALAKGRSEVFPGWDQDENEQLREPSLHARTAEWVAKQLLGVTFNAEGSCEGVGFDASRVGEADLATGGASLGLG</sequence>
<evidence type="ECO:0000313" key="2">
    <source>
        <dbReference type="EMBL" id="KAF2213948.1"/>
    </source>
</evidence>
<dbReference type="Proteomes" id="UP000799539">
    <property type="component" value="Unassembled WGS sequence"/>
</dbReference>
<dbReference type="GO" id="GO:0003963">
    <property type="term" value="F:RNA-3'-phosphate cyclase activity"/>
    <property type="evidence" value="ECO:0007669"/>
    <property type="project" value="TreeGrafter"/>
</dbReference>
<dbReference type="GO" id="GO:0006396">
    <property type="term" value="P:RNA processing"/>
    <property type="evidence" value="ECO:0007669"/>
    <property type="project" value="InterPro"/>
</dbReference>
<dbReference type="InterPro" id="IPR037136">
    <property type="entry name" value="RNA3'_phos_cyclase_dom_sf"/>
</dbReference>
<dbReference type="GO" id="GO:0005634">
    <property type="term" value="C:nucleus"/>
    <property type="evidence" value="ECO:0007669"/>
    <property type="project" value="TreeGrafter"/>
</dbReference>